<feature type="non-terminal residue" evidence="1">
    <location>
        <position position="43"/>
    </location>
</feature>
<keyword evidence="2" id="KW-1185">Reference proteome</keyword>
<sequence length="43" mass="4701">MMILSESISLRRTPFVHYHPSQGPICISTTAASSPACCCVLQY</sequence>
<organism evidence="1 2">
    <name type="scientific">Salix koriyanagi</name>
    <dbReference type="NCBI Taxonomy" id="2511006"/>
    <lineage>
        <taxon>Eukaryota</taxon>
        <taxon>Viridiplantae</taxon>
        <taxon>Streptophyta</taxon>
        <taxon>Embryophyta</taxon>
        <taxon>Tracheophyta</taxon>
        <taxon>Spermatophyta</taxon>
        <taxon>Magnoliopsida</taxon>
        <taxon>eudicotyledons</taxon>
        <taxon>Gunneridae</taxon>
        <taxon>Pentapetalae</taxon>
        <taxon>rosids</taxon>
        <taxon>fabids</taxon>
        <taxon>Malpighiales</taxon>
        <taxon>Salicaceae</taxon>
        <taxon>Saliceae</taxon>
        <taxon>Salix</taxon>
    </lineage>
</organism>
<dbReference type="EMBL" id="JAPFFM010000006">
    <property type="protein sequence ID" value="KAJ6758559.1"/>
    <property type="molecule type" value="Genomic_DNA"/>
</dbReference>
<evidence type="ECO:0000313" key="1">
    <source>
        <dbReference type="EMBL" id="KAJ6758559.1"/>
    </source>
</evidence>
<accession>A0A9Q0W1C1</accession>
<reference evidence="1" key="1">
    <citation type="submission" date="2022-11" db="EMBL/GenBank/DDBJ databases">
        <authorList>
            <person name="Hyden B.L."/>
            <person name="Feng K."/>
            <person name="Yates T."/>
            <person name="Jawdy S."/>
            <person name="Smart L.B."/>
            <person name="Muchero W."/>
        </authorList>
    </citation>
    <scope>NUCLEOTIDE SEQUENCE</scope>
    <source>
        <tissue evidence="1">Shoot tip</tissue>
    </source>
</reference>
<dbReference type="Proteomes" id="UP001151752">
    <property type="component" value="Chromosome 18"/>
</dbReference>
<dbReference type="AlphaFoldDB" id="A0A9Q0W1C1"/>
<protein>
    <submittedName>
        <fullName evidence="1">Uncharacterized protein</fullName>
    </submittedName>
</protein>
<comment type="caution">
    <text evidence="1">The sequence shown here is derived from an EMBL/GenBank/DDBJ whole genome shotgun (WGS) entry which is preliminary data.</text>
</comment>
<reference evidence="1" key="2">
    <citation type="journal article" date="2023" name="Int. J. Mol. Sci.">
        <title>De Novo Assembly and Annotation of 11 Diverse Shrub Willow (Salix) Genomes Reveals Novel Gene Organization in Sex-Linked Regions.</title>
        <authorList>
            <person name="Hyden B."/>
            <person name="Feng K."/>
            <person name="Yates T.B."/>
            <person name="Jawdy S."/>
            <person name="Cereghino C."/>
            <person name="Smart L.B."/>
            <person name="Muchero W."/>
        </authorList>
    </citation>
    <scope>NUCLEOTIDE SEQUENCE</scope>
    <source>
        <tissue evidence="1">Shoot tip</tissue>
    </source>
</reference>
<gene>
    <name evidence="1" type="ORF">OIU74_025245</name>
</gene>
<evidence type="ECO:0000313" key="2">
    <source>
        <dbReference type="Proteomes" id="UP001151752"/>
    </source>
</evidence>
<name>A0A9Q0W1C1_9ROSI</name>
<proteinExistence type="predicted"/>